<reference evidence="4 5" key="1">
    <citation type="journal article" date="2024" name="Ann. Entomol. Soc. Am.">
        <title>Genomic analyses of the southern and eastern yellowjacket wasps (Hymenoptera: Vespidae) reveal evolutionary signatures of social life.</title>
        <authorList>
            <person name="Catto M.A."/>
            <person name="Caine P.B."/>
            <person name="Orr S.E."/>
            <person name="Hunt B.G."/>
            <person name="Goodisman M.A.D."/>
        </authorList>
    </citation>
    <scope>NUCLEOTIDE SEQUENCE [LARGE SCALE GENOMIC DNA]</scope>
    <source>
        <strain evidence="4">233</strain>
        <tissue evidence="4">Head and thorax</tissue>
    </source>
</reference>
<dbReference type="PANTHER" id="PTHR23003">
    <property type="entry name" value="RNA RECOGNITION MOTIF RRM DOMAIN CONTAINING PROTEIN"/>
    <property type="match status" value="1"/>
</dbReference>
<dbReference type="InterPro" id="IPR000504">
    <property type="entry name" value="RRM_dom"/>
</dbReference>
<keyword evidence="1" id="KW-0694">RNA-binding</keyword>
<dbReference type="SUPFAM" id="SSF54928">
    <property type="entry name" value="RNA-binding domain, RBD"/>
    <property type="match status" value="1"/>
</dbReference>
<feature type="compositionally biased region" description="Polar residues" evidence="2">
    <location>
        <begin position="122"/>
        <end position="138"/>
    </location>
</feature>
<evidence type="ECO:0000256" key="2">
    <source>
        <dbReference type="SAM" id="MobiDB-lite"/>
    </source>
</evidence>
<feature type="compositionally biased region" description="Polar residues" evidence="2">
    <location>
        <begin position="152"/>
        <end position="161"/>
    </location>
</feature>
<comment type="caution">
    <text evidence="4">The sequence shown here is derived from an EMBL/GenBank/DDBJ whole genome shotgun (WGS) entry which is preliminary data.</text>
</comment>
<keyword evidence="5" id="KW-1185">Reference proteome</keyword>
<dbReference type="InterPro" id="IPR050374">
    <property type="entry name" value="RRT5_SRSF_SR"/>
</dbReference>
<evidence type="ECO:0000313" key="4">
    <source>
        <dbReference type="EMBL" id="KAL2716084.1"/>
    </source>
</evidence>
<feature type="region of interest" description="Disordered" evidence="2">
    <location>
        <begin position="122"/>
        <end position="182"/>
    </location>
</feature>
<protein>
    <submittedName>
        <fullName evidence="4">Serine-arginine protein 55</fullName>
    </submittedName>
</protein>
<dbReference type="EMBL" id="JAUDFV010000154">
    <property type="protein sequence ID" value="KAL2716084.1"/>
    <property type="molecule type" value="Genomic_DNA"/>
</dbReference>
<evidence type="ECO:0000313" key="5">
    <source>
        <dbReference type="Proteomes" id="UP001607302"/>
    </source>
</evidence>
<dbReference type="Pfam" id="PF00076">
    <property type="entry name" value="RRM_1"/>
    <property type="match status" value="1"/>
</dbReference>
<sequence length="196" mass="21353">MRQAGEVTYADAHKQRRNEGVVEFATYSDLKNAIDKLDDTELNGQSDLLKTRGAVVVQDLRVRDPDHDRALDLVADPAPAQGAAEAHVVAADEAVVLNQEHTQNLNQNPNPSPLNVVAHVQSQNQETAQSRNLSQSPNPDLVLGPRLRGQNPGRSPNQKPSLPQRIDPAVNDREVTGPDLDQEANIAKVTVPPIRL</sequence>
<name>A0ABD2A623_VESSQ</name>
<dbReference type="InterPro" id="IPR035979">
    <property type="entry name" value="RBD_domain_sf"/>
</dbReference>
<feature type="domain" description="RRM" evidence="3">
    <location>
        <begin position="10"/>
        <end position="45"/>
    </location>
</feature>
<dbReference type="InterPro" id="IPR012677">
    <property type="entry name" value="Nucleotide-bd_a/b_plait_sf"/>
</dbReference>
<dbReference type="GO" id="GO:0003723">
    <property type="term" value="F:RNA binding"/>
    <property type="evidence" value="ECO:0007669"/>
    <property type="project" value="UniProtKB-KW"/>
</dbReference>
<proteinExistence type="predicted"/>
<accession>A0ABD2A623</accession>
<organism evidence="4 5">
    <name type="scientific">Vespula squamosa</name>
    <name type="common">Southern yellow jacket</name>
    <name type="synonym">Wasp</name>
    <dbReference type="NCBI Taxonomy" id="30214"/>
    <lineage>
        <taxon>Eukaryota</taxon>
        <taxon>Metazoa</taxon>
        <taxon>Ecdysozoa</taxon>
        <taxon>Arthropoda</taxon>
        <taxon>Hexapoda</taxon>
        <taxon>Insecta</taxon>
        <taxon>Pterygota</taxon>
        <taxon>Neoptera</taxon>
        <taxon>Endopterygota</taxon>
        <taxon>Hymenoptera</taxon>
        <taxon>Apocrita</taxon>
        <taxon>Aculeata</taxon>
        <taxon>Vespoidea</taxon>
        <taxon>Vespidae</taxon>
        <taxon>Vespinae</taxon>
        <taxon>Vespula</taxon>
    </lineage>
</organism>
<dbReference type="PANTHER" id="PTHR23003:SF51">
    <property type="entry name" value="SERINE-ARGININE PROTEIN 55"/>
    <property type="match status" value="1"/>
</dbReference>
<evidence type="ECO:0000259" key="3">
    <source>
        <dbReference type="Pfam" id="PF00076"/>
    </source>
</evidence>
<evidence type="ECO:0000256" key="1">
    <source>
        <dbReference type="ARBA" id="ARBA00022884"/>
    </source>
</evidence>
<dbReference type="Gene3D" id="3.30.70.330">
    <property type="match status" value="1"/>
</dbReference>
<dbReference type="Proteomes" id="UP001607302">
    <property type="component" value="Unassembled WGS sequence"/>
</dbReference>
<dbReference type="AlphaFoldDB" id="A0ABD2A623"/>
<gene>
    <name evidence="4" type="ORF">V1478_013760</name>
</gene>